<sequence length="294" mass="31932">MGQAAAVTAVRRLMPGVFVGSAAVAEGFLTRGQLRKRSYRRLTQGVYADPGLPFDHRLRCRGVALLLPAGAAIGGQSAAAWYGAPFAGPTDAVTVVCPEEVRWRGPREVRVHHTVLQPGDVIPVDDLPITTPLRTAWDVMALEPLTTAVAALDAMVRAEEVSVADLVAMADHGAGRWGVSRVRRAVPLVEPRAESAPESRLRVVLVLAGLQPVPQFEVLERGRFVARVDLAFPDVRLAIEYEGAHHFVGDQIAQDDERLERLRMAGWRVIRVSAADMRDLEALLARIRSALAKA</sequence>
<dbReference type="SUPFAM" id="SSF52980">
    <property type="entry name" value="Restriction endonuclease-like"/>
    <property type="match status" value="1"/>
</dbReference>
<dbReference type="Proteomes" id="UP001560045">
    <property type="component" value="Unassembled WGS sequence"/>
</dbReference>
<dbReference type="InterPro" id="IPR011335">
    <property type="entry name" value="Restrct_endonuc-II-like"/>
</dbReference>
<evidence type="ECO:0008006" key="3">
    <source>
        <dbReference type="Google" id="ProtNLM"/>
    </source>
</evidence>
<name>A0ABV3XKQ7_9ACTN</name>
<organism evidence="1 2">
    <name type="scientific">Geodermatophilus maliterrae</name>
    <dbReference type="NCBI Taxonomy" id="3162531"/>
    <lineage>
        <taxon>Bacteria</taxon>
        <taxon>Bacillati</taxon>
        <taxon>Actinomycetota</taxon>
        <taxon>Actinomycetes</taxon>
        <taxon>Geodermatophilales</taxon>
        <taxon>Geodermatophilaceae</taxon>
        <taxon>Geodermatophilus</taxon>
    </lineage>
</organism>
<gene>
    <name evidence="1" type="ORF">ABQ292_22705</name>
</gene>
<protein>
    <recommendedName>
        <fullName evidence="3">DUF559 domain-containing protein</fullName>
    </recommendedName>
</protein>
<proteinExistence type="predicted"/>
<accession>A0ABV3XKQ7</accession>
<evidence type="ECO:0000313" key="1">
    <source>
        <dbReference type="EMBL" id="MEX5721170.1"/>
    </source>
</evidence>
<dbReference type="EMBL" id="JBFNXQ010000110">
    <property type="protein sequence ID" value="MEX5721170.1"/>
    <property type="molecule type" value="Genomic_DNA"/>
</dbReference>
<reference evidence="1 2" key="1">
    <citation type="submission" date="2024-06" db="EMBL/GenBank/DDBJ databases">
        <title>Draft genome sequence of Geodermatophilus badlandi, a novel member of the Geodermatophilaceae isolated from badland sedimentary rocks in the Red desert, Wyoming, USA.</title>
        <authorList>
            <person name="Ben Tekaya S."/>
            <person name="Nouioui I."/>
            <person name="Flores G.M."/>
            <person name="Shaal M.N."/>
            <person name="Bredoire F."/>
            <person name="Basile F."/>
            <person name="Van Diepen L."/>
            <person name="Ward N.L."/>
        </authorList>
    </citation>
    <scope>NUCLEOTIDE SEQUENCE [LARGE SCALE GENOMIC DNA]</scope>
    <source>
        <strain evidence="1 2">WL48A</strain>
    </source>
</reference>
<comment type="caution">
    <text evidence="1">The sequence shown here is derived from an EMBL/GenBank/DDBJ whole genome shotgun (WGS) entry which is preliminary data.</text>
</comment>
<dbReference type="Gene3D" id="3.40.960.10">
    <property type="entry name" value="VSR Endonuclease"/>
    <property type="match status" value="1"/>
</dbReference>
<evidence type="ECO:0000313" key="2">
    <source>
        <dbReference type="Proteomes" id="UP001560045"/>
    </source>
</evidence>
<dbReference type="RefSeq" id="WP_369209983.1">
    <property type="nucleotide sequence ID" value="NZ_JBFNXQ010000110.1"/>
</dbReference>
<keyword evidence="2" id="KW-1185">Reference proteome</keyword>